<protein>
    <submittedName>
        <fullName evidence="2">DNA binding domain-containing protein, excisionase family</fullName>
    </submittedName>
</protein>
<dbReference type="AlphaFoldDB" id="A0A1I3AFP9"/>
<dbReference type="GO" id="GO:0003677">
    <property type="term" value="F:DNA binding"/>
    <property type="evidence" value="ECO:0007669"/>
    <property type="project" value="InterPro"/>
</dbReference>
<gene>
    <name evidence="2" type="ORF">SAMN04489864_11471</name>
</gene>
<organism evidence="2 3">
    <name type="scientific">Pedobacter insulae</name>
    <dbReference type="NCBI Taxonomy" id="414048"/>
    <lineage>
        <taxon>Bacteria</taxon>
        <taxon>Pseudomonadati</taxon>
        <taxon>Bacteroidota</taxon>
        <taxon>Sphingobacteriia</taxon>
        <taxon>Sphingobacteriales</taxon>
        <taxon>Sphingobacteriaceae</taxon>
        <taxon>Pedobacter</taxon>
    </lineage>
</organism>
<dbReference type="Pfam" id="PF12728">
    <property type="entry name" value="HTH_17"/>
    <property type="match status" value="1"/>
</dbReference>
<dbReference type="NCBIfam" id="TIGR01764">
    <property type="entry name" value="excise"/>
    <property type="match status" value="1"/>
</dbReference>
<dbReference type="InterPro" id="IPR010093">
    <property type="entry name" value="SinI_DNA-bd"/>
</dbReference>
<proteinExistence type="predicted"/>
<dbReference type="STRING" id="414048.SAMN04489864_11471"/>
<evidence type="ECO:0000313" key="3">
    <source>
        <dbReference type="Proteomes" id="UP000199666"/>
    </source>
</evidence>
<reference evidence="2 3" key="1">
    <citation type="submission" date="2016-10" db="EMBL/GenBank/DDBJ databases">
        <authorList>
            <person name="de Groot N.N."/>
        </authorList>
    </citation>
    <scope>NUCLEOTIDE SEQUENCE [LARGE SCALE GENOMIC DNA]</scope>
    <source>
        <strain evidence="2 3">DSM 18684</strain>
    </source>
</reference>
<feature type="domain" description="Helix-turn-helix" evidence="1">
    <location>
        <begin position="41"/>
        <end position="90"/>
    </location>
</feature>
<dbReference type="RefSeq" id="WP_216641616.1">
    <property type="nucleotide sequence ID" value="NZ_FOPP01000014.1"/>
</dbReference>
<evidence type="ECO:0000259" key="1">
    <source>
        <dbReference type="Pfam" id="PF12728"/>
    </source>
</evidence>
<accession>A0A1I3AFP9</accession>
<evidence type="ECO:0000313" key="2">
    <source>
        <dbReference type="EMBL" id="SFH48800.1"/>
    </source>
</evidence>
<dbReference type="Proteomes" id="UP000199666">
    <property type="component" value="Unassembled WGS sequence"/>
</dbReference>
<dbReference type="InterPro" id="IPR041657">
    <property type="entry name" value="HTH_17"/>
</dbReference>
<dbReference type="InterPro" id="IPR009061">
    <property type="entry name" value="DNA-bd_dom_put_sf"/>
</dbReference>
<keyword evidence="3" id="KW-1185">Reference proteome</keyword>
<dbReference type="SUPFAM" id="SSF46955">
    <property type="entry name" value="Putative DNA-binding domain"/>
    <property type="match status" value="1"/>
</dbReference>
<sequence>MNDLMLTSIRKEELSAMIENSVRKVLSETPSSNSEEKPQDFLSIEEASKFLNLAKATVYTLTSAGKIPVIKKGKRLYFTKQELMDWLKKGRKKTIEEIEEEATQYVLKNKYTSR</sequence>
<dbReference type="EMBL" id="FOPP01000014">
    <property type="protein sequence ID" value="SFH48800.1"/>
    <property type="molecule type" value="Genomic_DNA"/>
</dbReference>
<name>A0A1I3AFP9_9SPHI</name>